<keyword evidence="2" id="KW-0808">Transferase</keyword>
<keyword evidence="8" id="KW-0812">Transmembrane</keyword>
<name>A0ABP0UAB1_9BRYO</name>
<keyword evidence="8" id="KW-0472">Membrane</keyword>
<evidence type="ECO:0000256" key="7">
    <source>
        <dbReference type="SAM" id="MobiDB-lite"/>
    </source>
</evidence>
<dbReference type="Gene3D" id="3.30.200.20">
    <property type="entry name" value="Phosphorylase Kinase, domain 1"/>
    <property type="match status" value="1"/>
</dbReference>
<dbReference type="Gene3D" id="1.10.510.10">
    <property type="entry name" value="Transferase(Phosphotransferase) domain 1"/>
    <property type="match status" value="2"/>
</dbReference>
<evidence type="ECO:0000256" key="6">
    <source>
        <dbReference type="PROSITE-ProRule" id="PRU10141"/>
    </source>
</evidence>
<keyword evidence="1" id="KW-0723">Serine/threonine-protein kinase</keyword>
<evidence type="ECO:0000256" key="5">
    <source>
        <dbReference type="ARBA" id="ARBA00022840"/>
    </source>
</evidence>
<proteinExistence type="predicted"/>
<keyword evidence="3 6" id="KW-0547">Nucleotide-binding</keyword>
<dbReference type="InterPro" id="IPR000719">
    <property type="entry name" value="Prot_kinase_dom"/>
</dbReference>
<dbReference type="Pfam" id="PF00069">
    <property type="entry name" value="Pkinase"/>
    <property type="match status" value="1"/>
</dbReference>
<keyword evidence="5 6" id="KW-0067">ATP-binding</keyword>
<dbReference type="InterPro" id="IPR044576">
    <property type="entry name" value="At4g25390-like"/>
</dbReference>
<accession>A0ABP0UAB1</accession>
<evidence type="ECO:0000313" key="11">
    <source>
        <dbReference type="Proteomes" id="UP001497512"/>
    </source>
</evidence>
<evidence type="ECO:0000256" key="8">
    <source>
        <dbReference type="SAM" id="Phobius"/>
    </source>
</evidence>
<feature type="region of interest" description="Disordered" evidence="7">
    <location>
        <begin position="555"/>
        <end position="578"/>
    </location>
</feature>
<organism evidence="10 11">
    <name type="scientific">Sphagnum troendelagicum</name>
    <dbReference type="NCBI Taxonomy" id="128251"/>
    <lineage>
        <taxon>Eukaryota</taxon>
        <taxon>Viridiplantae</taxon>
        <taxon>Streptophyta</taxon>
        <taxon>Embryophyta</taxon>
        <taxon>Bryophyta</taxon>
        <taxon>Sphagnophytina</taxon>
        <taxon>Sphagnopsida</taxon>
        <taxon>Sphagnales</taxon>
        <taxon>Sphagnaceae</taxon>
        <taxon>Sphagnum</taxon>
    </lineage>
</organism>
<evidence type="ECO:0000256" key="2">
    <source>
        <dbReference type="ARBA" id="ARBA00022679"/>
    </source>
</evidence>
<dbReference type="InterPro" id="IPR001245">
    <property type="entry name" value="Ser-Thr/Tyr_kinase_cat_dom"/>
</dbReference>
<gene>
    <name evidence="10" type="ORF">CSSPTR1EN2_LOCUS13369</name>
</gene>
<dbReference type="PROSITE" id="PS00108">
    <property type="entry name" value="PROTEIN_KINASE_ST"/>
    <property type="match status" value="1"/>
</dbReference>
<feature type="region of interest" description="Disordered" evidence="7">
    <location>
        <begin position="453"/>
        <end position="474"/>
    </location>
</feature>
<feature type="region of interest" description="Disordered" evidence="7">
    <location>
        <begin position="742"/>
        <end position="770"/>
    </location>
</feature>
<reference evidence="10" key="1">
    <citation type="submission" date="2024-02" db="EMBL/GenBank/DDBJ databases">
        <authorList>
            <consortium name="ELIXIR-Norway"/>
            <consortium name="Elixir Norway"/>
        </authorList>
    </citation>
    <scope>NUCLEOTIDE SEQUENCE</scope>
</reference>
<sequence>MPSRQMLDVSTLPSSPEVALPLASSSPLFVDQRSRSHRTLILCLALGGGLCALLAILLMAVITYQRLRASKTSPCDANTSVKLRKFPYKVLKAATSEFSNVQKLGQGGFGSVYKGVLHDGTEIAVKKLDASSLQGEREFQNEVSLIGHVNSPHIVKLLGFCAEGKHRLLVYTFMANRSLQEVLFDEDCFDPLDWDKRFKIILDTAQGLTFLHVMCNPPIIHGDVKPSNILLDSSFRARIADFGLSRLKSELQAPASLNEEVVQECTEKEHINIEHVAQVRAHRQHMREEAEIKKVEKDKVIAIINTSPQGLEQLPEPQQVAMSSSHVGLSLIADGGSIGLENVHKPEIAAITLSPISGEENRLDVESENFESAEDGEEGDKSLATSSTDEASTELRAAAASGNKVHLLATKAKEKKGHRKSWSRDWWWKQERIGEVKRDYIFDWRLRENKRTSKSKDGSLKEPYDRSSKPMHEGSIGIEKQSKDCHRHRFSKSSEWLGNIIGELSKEDNKKVTRENLKGREWWREEYCDELSRKCKELKKRKLCKDANLKEIGVKSNEPIEGHGRNKSNGEASEEVSQSKRLKSRLECGRHRSRSREWWSAEFFSRGVCSTPSMRGTICYVAPEYGGAGNLSEKSDVYSFGVLLLVIISGRRPLQVNASPFTDFERANLISWTRSLAQTGNPLDLVDPALQGIFSAYEASMCIIVALLCLQRLPATRPSMEEIVKILSGVADVPALPLELSPSPPGGLPFKSRQKPSTEIADFTDAPLLP</sequence>
<keyword evidence="11" id="KW-1185">Reference proteome</keyword>
<evidence type="ECO:0000256" key="3">
    <source>
        <dbReference type="ARBA" id="ARBA00022741"/>
    </source>
</evidence>
<dbReference type="PROSITE" id="PS00107">
    <property type="entry name" value="PROTEIN_KINASE_ATP"/>
    <property type="match status" value="1"/>
</dbReference>
<feature type="compositionally biased region" description="Basic and acidic residues" evidence="7">
    <location>
        <begin position="555"/>
        <end position="564"/>
    </location>
</feature>
<feature type="transmembrane region" description="Helical" evidence="8">
    <location>
        <begin position="40"/>
        <end position="64"/>
    </location>
</feature>
<dbReference type="SMART" id="SM00220">
    <property type="entry name" value="S_TKc"/>
    <property type="match status" value="1"/>
</dbReference>
<dbReference type="InterPro" id="IPR017441">
    <property type="entry name" value="Protein_kinase_ATP_BS"/>
</dbReference>
<evidence type="ECO:0000259" key="9">
    <source>
        <dbReference type="PROSITE" id="PS50011"/>
    </source>
</evidence>
<feature type="domain" description="Protein kinase" evidence="9">
    <location>
        <begin position="98"/>
        <end position="736"/>
    </location>
</feature>
<protein>
    <recommendedName>
        <fullName evidence="9">Protein kinase domain-containing protein</fullName>
    </recommendedName>
</protein>
<dbReference type="EMBL" id="OZ019894">
    <property type="protein sequence ID" value="CAK9216235.1"/>
    <property type="molecule type" value="Genomic_DNA"/>
</dbReference>
<dbReference type="PANTHER" id="PTHR46821">
    <property type="entry name" value="OS07G0586332 PROTEIN"/>
    <property type="match status" value="1"/>
</dbReference>
<dbReference type="Pfam" id="PF07714">
    <property type="entry name" value="PK_Tyr_Ser-Thr"/>
    <property type="match status" value="1"/>
</dbReference>
<feature type="compositionally biased region" description="Acidic residues" evidence="7">
    <location>
        <begin position="367"/>
        <end position="378"/>
    </location>
</feature>
<evidence type="ECO:0000256" key="1">
    <source>
        <dbReference type="ARBA" id="ARBA00022527"/>
    </source>
</evidence>
<dbReference type="InterPro" id="IPR011009">
    <property type="entry name" value="Kinase-like_dom_sf"/>
</dbReference>
<feature type="compositionally biased region" description="Basic and acidic residues" evidence="7">
    <location>
        <begin position="453"/>
        <end position="472"/>
    </location>
</feature>
<keyword evidence="8" id="KW-1133">Transmembrane helix</keyword>
<dbReference type="InterPro" id="IPR008271">
    <property type="entry name" value="Ser/Thr_kinase_AS"/>
</dbReference>
<evidence type="ECO:0000256" key="4">
    <source>
        <dbReference type="ARBA" id="ARBA00022777"/>
    </source>
</evidence>
<feature type="region of interest" description="Disordered" evidence="7">
    <location>
        <begin position="367"/>
        <end position="400"/>
    </location>
</feature>
<feature type="binding site" evidence="6">
    <location>
        <position position="127"/>
    </location>
    <ligand>
        <name>ATP</name>
        <dbReference type="ChEBI" id="CHEBI:30616"/>
    </ligand>
</feature>
<dbReference type="Proteomes" id="UP001497512">
    <property type="component" value="Chromosome 2"/>
</dbReference>
<dbReference type="PANTHER" id="PTHR46821:SF2">
    <property type="entry name" value="OS03G0251700 PROTEIN"/>
    <property type="match status" value="1"/>
</dbReference>
<dbReference type="PROSITE" id="PS50011">
    <property type="entry name" value="PROTEIN_KINASE_DOM"/>
    <property type="match status" value="1"/>
</dbReference>
<keyword evidence="4" id="KW-0418">Kinase</keyword>
<dbReference type="SUPFAM" id="SSF56112">
    <property type="entry name" value="Protein kinase-like (PK-like)"/>
    <property type="match status" value="1"/>
</dbReference>
<evidence type="ECO:0000313" key="10">
    <source>
        <dbReference type="EMBL" id="CAK9216235.1"/>
    </source>
</evidence>